<keyword evidence="7 10" id="KW-1015">Disulfide bond</keyword>
<feature type="disulfide bond" evidence="10">
    <location>
        <begin position="289"/>
        <end position="301"/>
    </location>
</feature>
<feature type="domain" description="Laminin EGF-like" evidence="12">
    <location>
        <begin position="289"/>
        <end position="334"/>
    </location>
</feature>
<feature type="disulfide bond" evidence="10">
    <location>
        <begin position="172"/>
        <end position="181"/>
    </location>
</feature>
<dbReference type="InterPro" id="IPR002049">
    <property type="entry name" value="LE_dom"/>
</dbReference>
<dbReference type="OMA" id="CKPRINN"/>
<dbReference type="GO" id="GO:0009888">
    <property type="term" value="P:tissue development"/>
    <property type="evidence" value="ECO:0007669"/>
    <property type="project" value="TreeGrafter"/>
</dbReference>
<feature type="disulfide bond" evidence="10">
    <location>
        <begin position="337"/>
        <end position="354"/>
    </location>
</feature>
<dbReference type="Pfam" id="PF00053">
    <property type="entry name" value="EGF_laminin"/>
    <property type="match status" value="11"/>
</dbReference>
<feature type="domain" description="Laminin EGF-like" evidence="12">
    <location>
        <begin position="243"/>
        <end position="288"/>
    </location>
</feature>
<dbReference type="FunFam" id="2.10.25.10:FF:000105">
    <property type="entry name" value="laminin subunit gamma-1"/>
    <property type="match status" value="1"/>
</dbReference>
<dbReference type="PROSITE" id="PS50027">
    <property type="entry name" value="EGF_LAM_2"/>
    <property type="match status" value="6"/>
</dbReference>
<dbReference type="FunFam" id="2.10.25.10:FF:000034">
    <property type="entry name" value="Laminin subunit alpha 3"/>
    <property type="match status" value="1"/>
</dbReference>
<dbReference type="AlphaFoldDB" id="A0A915JLN1"/>
<feature type="disulfide bond" evidence="10">
    <location>
        <begin position="310"/>
        <end position="319"/>
    </location>
</feature>
<dbReference type="CDD" id="cd00055">
    <property type="entry name" value="EGF_Lam"/>
    <property type="match status" value="10"/>
</dbReference>
<keyword evidence="13" id="KW-1185">Reference proteome</keyword>
<keyword evidence="3" id="KW-0272">Extracellular matrix</keyword>
<dbReference type="FunFam" id="2.10.25.10:FF:000011">
    <property type="entry name" value="Cadherin EGF LAG seven-pass G-type receptor"/>
    <property type="match status" value="1"/>
</dbReference>
<feature type="disulfide bond" evidence="10">
    <location>
        <begin position="335"/>
        <end position="347"/>
    </location>
</feature>
<dbReference type="FunFam" id="2.10.25.10:FF:000090">
    <property type="entry name" value="laminin subunit alpha"/>
    <property type="match status" value="1"/>
</dbReference>
<protein>
    <submittedName>
        <fullName evidence="14">Laminin EGF-like domain-containing protein</fullName>
    </submittedName>
</protein>
<keyword evidence="4" id="KW-0732">Signal</keyword>
<feature type="domain" description="Laminin EGF-like" evidence="12">
    <location>
        <begin position="335"/>
        <end position="385"/>
    </location>
</feature>
<comment type="caution">
    <text evidence="10">Lacks conserved residue(s) required for the propagation of feature annotation.</text>
</comment>
<feature type="disulfide bond" evidence="10">
    <location>
        <begin position="218"/>
        <end position="227"/>
    </location>
</feature>
<dbReference type="PROSITE" id="PS00022">
    <property type="entry name" value="EGF_1"/>
    <property type="match status" value="1"/>
</dbReference>
<feature type="disulfide bond" evidence="10">
    <location>
        <begin position="291"/>
        <end position="308"/>
    </location>
</feature>
<comment type="subcellular location">
    <subcellularLocation>
        <location evidence="1">Secreted</location>
        <location evidence="1">Extracellular space</location>
        <location evidence="1">Extracellular matrix</location>
        <location evidence="1">Basement membrane</location>
    </subcellularLocation>
</comment>
<dbReference type="InterPro" id="IPR050440">
    <property type="entry name" value="Laminin/Netrin_ECM"/>
</dbReference>
<evidence type="ECO:0000256" key="6">
    <source>
        <dbReference type="ARBA" id="ARBA00022869"/>
    </source>
</evidence>
<keyword evidence="6" id="KW-0084">Basement membrane</keyword>
<evidence type="ECO:0000256" key="11">
    <source>
        <dbReference type="SAM" id="MobiDB-lite"/>
    </source>
</evidence>
<dbReference type="SUPFAM" id="SSF57196">
    <property type="entry name" value="EGF/Laminin"/>
    <property type="match status" value="11"/>
</dbReference>
<accession>A0A915JLN1</accession>
<dbReference type="PANTHER" id="PTHR10574:SF406">
    <property type="entry name" value="LAMININ SUBUNIT ALPHA 5"/>
    <property type="match status" value="1"/>
</dbReference>
<feature type="region of interest" description="Disordered" evidence="11">
    <location>
        <begin position="658"/>
        <end position="680"/>
    </location>
</feature>
<evidence type="ECO:0000256" key="2">
    <source>
        <dbReference type="ARBA" id="ARBA00022525"/>
    </source>
</evidence>
<keyword evidence="8" id="KW-0325">Glycoprotein</keyword>
<feature type="domain" description="Laminin EGF-like" evidence="12">
    <location>
        <begin position="197"/>
        <end position="242"/>
    </location>
</feature>
<dbReference type="Proteomes" id="UP000887565">
    <property type="component" value="Unplaced"/>
</dbReference>
<feature type="disulfide bond" evidence="10">
    <location>
        <begin position="197"/>
        <end position="209"/>
    </location>
</feature>
<dbReference type="SMART" id="SM00180">
    <property type="entry name" value="EGF_Lam"/>
    <property type="match status" value="11"/>
</dbReference>
<feature type="disulfide bond" evidence="10">
    <location>
        <begin position="199"/>
        <end position="216"/>
    </location>
</feature>
<proteinExistence type="predicted"/>
<evidence type="ECO:0000256" key="8">
    <source>
        <dbReference type="ARBA" id="ARBA00023180"/>
    </source>
</evidence>
<feature type="disulfide bond" evidence="10">
    <location>
        <begin position="356"/>
        <end position="365"/>
    </location>
</feature>
<dbReference type="CDD" id="cd02795">
    <property type="entry name" value="CBM6-CBM35-CBM36_like"/>
    <property type="match status" value="1"/>
</dbReference>
<evidence type="ECO:0000259" key="12">
    <source>
        <dbReference type="PROSITE" id="PS50027"/>
    </source>
</evidence>
<evidence type="ECO:0000256" key="7">
    <source>
        <dbReference type="ARBA" id="ARBA00023157"/>
    </source>
</evidence>
<dbReference type="InterPro" id="IPR000742">
    <property type="entry name" value="EGF"/>
</dbReference>
<evidence type="ECO:0000313" key="14">
    <source>
        <dbReference type="WBParaSite" id="nRc.2.0.1.t27109-RA"/>
    </source>
</evidence>
<evidence type="ECO:0000256" key="1">
    <source>
        <dbReference type="ARBA" id="ARBA00004302"/>
    </source>
</evidence>
<dbReference type="PRINTS" id="PR00011">
    <property type="entry name" value="EGFLAMININ"/>
</dbReference>
<dbReference type="GO" id="GO:0009887">
    <property type="term" value="P:animal organ morphogenesis"/>
    <property type="evidence" value="ECO:0007669"/>
    <property type="project" value="TreeGrafter"/>
</dbReference>
<organism evidence="13 14">
    <name type="scientific">Romanomermis culicivorax</name>
    <name type="common">Nematode worm</name>
    <dbReference type="NCBI Taxonomy" id="13658"/>
    <lineage>
        <taxon>Eukaryota</taxon>
        <taxon>Metazoa</taxon>
        <taxon>Ecdysozoa</taxon>
        <taxon>Nematoda</taxon>
        <taxon>Enoplea</taxon>
        <taxon>Dorylaimia</taxon>
        <taxon>Mermithida</taxon>
        <taxon>Mermithoidea</taxon>
        <taxon>Mermithidae</taxon>
        <taxon>Romanomermis</taxon>
    </lineage>
</organism>
<evidence type="ECO:0000313" key="13">
    <source>
        <dbReference type="Proteomes" id="UP000887565"/>
    </source>
</evidence>
<dbReference type="FunFam" id="2.10.25.10:FF:000388">
    <property type="entry name" value="Laminin subunit alpha"/>
    <property type="match status" value="1"/>
</dbReference>
<dbReference type="PROSITE" id="PS01248">
    <property type="entry name" value="EGF_LAM_1"/>
    <property type="match status" value="3"/>
</dbReference>
<evidence type="ECO:0000256" key="5">
    <source>
        <dbReference type="ARBA" id="ARBA00022737"/>
    </source>
</evidence>
<dbReference type="FunFam" id="2.10.25.10:FF:000209">
    <property type="entry name" value="Laminin subunit alpha 5"/>
    <property type="match status" value="1"/>
</dbReference>
<evidence type="ECO:0000256" key="4">
    <source>
        <dbReference type="ARBA" id="ARBA00022729"/>
    </source>
</evidence>
<sequence length="979" mass="108376">MISHTQTITYFYAIKEIEMGGRCVCNGHAETCDVLDPLRPSRLLCRCEHNTCGDQCSVCCPGFEQKKWQPTRDLQVFQCEPCNCFGHSEECTYDEEVDAKHQSLDIHGKYEGGGVCQNCRDNTAGINCDKCVHGYYRPYDRPLNASNVCEACRCDPHYHTGACEEGSGSCECRPNFLGPDCRQCAPGYYDFPDCKPCDCHVNGTADGVCEPQNGTCPCKSNYAGAFCDTCASGTYQFPDCIECKCEELGAVDKNCSKETGDCHCKINYGGKSCELCADGYYEHPKCSYCDCDPAGTEKEICDKNSGVCHCKEGYTGKRCDQCNNTFYGYPDCKTCECDLTGSIIAECNKASGFCECKANFTGRRCNKCSAGYYGYPQCSACNCDKFGSYGVTCNDNGQCFCKSNFDGTKCEKCKANFFNYPICEECNCDQRGVSTAFLGCDKVPIGELCICKPLVAGRICNQCKATYWNLQARNPNGCEECGCSPSGTLSGLVDCDDVSGQCQCKAHVSGRNCTTCRPGYYNLDPSNPFGCQPCNCDIGGSYSSICDGRTGQCRCKPRINNRNCSEPVEMHYFPSLTHMQYEAEDGRTPDNRAVRFAIDESLFASYSWRGYAVFSPIQDEILLTVDITKPSVYRLVFRYVNPTMNEVPVSIEFNPTQTYSHDDVKQSTETKLPVSNEPKSAYVSKNGSPYPFVLNPGRWTLHIKTKQRLLLDYVAIFPSAYFEGSVLRHDVRNPCLLGEEQPLAATSSSIAESTSKSCRQYVYPSLLYPKTTAGGLYYEEDGVKKAVPTSTDEKILAKHGQTALLDKQTPYYGEVSVMKPGNYVVVIDYSNLFETIFPVDVQINSIHKGSVNFHHCPFSEFCREVVAKDGKPVNFTSDGNPTKFQLNPTSNISVAVGGIVAIPQLDWTVDYLLPKFRCISQNGKCSTSDFLNPPNSLHFDVDPQTETFTQLSQEALPFDVANNLVNLIPLNQNQVKHIQ</sequence>
<feature type="domain" description="Laminin EGF-like" evidence="12">
    <location>
        <begin position="152"/>
        <end position="196"/>
    </location>
</feature>
<evidence type="ECO:0000256" key="10">
    <source>
        <dbReference type="PROSITE-ProRule" id="PRU00460"/>
    </source>
</evidence>
<keyword evidence="9 10" id="KW-0424">Laminin EGF-like domain</keyword>
<feature type="disulfide bond" evidence="10">
    <location>
        <begin position="264"/>
        <end position="273"/>
    </location>
</feature>
<feature type="disulfide bond" evidence="10">
    <location>
        <begin position="245"/>
        <end position="262"/>
    </location>
</feature>
<name>A0A915JLN1_ROMCU</name>
<dbReference type="PANTHER" id="PTHR10574">
    <property type="entry name" value="NETRIN/LAMININ-RELATED"/>
    <property type="match status" value="1"/>
</dbReference>
<evidence type="ECO:0000256" key="9">
    <source>
        <dbReference type="ARBA" id="ARBA00023292"/>
    </source>
</evidence>
<feature type="domain" description="Laminin EGF-like" evidence="12">
    <location>
        <begin position="481"/>
        <end position="533"/>
    </location>
</feature>
<reference evidence="14" key="1">
    <citation type="submission" date="2022-11" db="UniProtKB">
        <authorList>
            <consortium name="WormBaseParasite"/>
        </authorList>
    </citation>
    <scope>IDENTIFICATION</scope>
</reference>
<dbReference type="Gene3D" id="2.60.120.260">
    <property type="entry name" value="Galactose-binding domain-like"/>
    <property type="match status" value="2"/>
</dbReference>
<keyword evidence="5" id="KW-0677">Repeat</keyword>
<dbReference type="Gene3D" id="2.10.25.10">
    <property type="entry name" value="Laminin"/>
    <property type="match status" value="10"/>
</dbReference>
<feature type="disulfide bond" evidence="10">
    <location>
        <begin position="243"/>
        <end position="255"/>
    </location>
</feature>
<dbReference type="GO" id="GO:0005604">
    <property type="term" value="C:basement membrane"/>
    <property type="evidence" value="ECO:0007669"/>
    <property type="project" value="UniProtKB-SubCell"/>
</dbReference>
<keyword evidence="2" id="KW-0964">Secreted</keyword>
<feature type="disulfide bond" evidence="10">
    <location>
        <begin position="504"/>
        <end position="513"/>
    </location>
</feature>
<dbReference type="FunFam" id="2.10.25.10:FF:000069">
    <property type="entry name" value="Laminin subunit alpha 1"/>
    <property type="match status" value="1"/>
</dbReference>
<dbReference type="WBParaSite" id="nRc.2.0.1.t27109-RA">
    <property type="protein sequence ID" value="nRc.2.0.1.t27109-RA"/>
    <property type="gene ID" value="nRc.2.0.1.g27109"/>
</dbReference>
<dbReference type="GO" id="GO:0048468">
    <property type="term" value="P:cell development"/>
    <property type="evidence" value="ECO:0007669"/>
    <property type="project" value="UniProtKB-ARBA"/>
</dbReference>
<evidence type="ECO:0000256" key="3">
    <source>
        <dbReference type="ARBA" id="ARBA00022530"/>
    </source>
</evidence>
<dbReference type="SMART" id="SM00181">
    <property type="entry name" value="EGF"/>
    <property type="match status" value="6"/>
</dbReference>